<dbReference type="VEuPathDB" id="TriTrypDB:LdCL_320032900"/>
<dbReference type="AlphaFoldDB" id="A0A504XC26"/>
<dbReference type="PANTHER" id="PTHR22889">
    <property type="entry name" value="WD REPEAT-CONTAINING PROTEIN 89"/>
    <property type="match status" value="1"/>
</dbReference>
<organism evidence="4 5">
    <name type="scientific">Leishmania donovani</name>
    <dbReference type="NCBI Taxonomy" id="5661"/>
    <lineage>
        <taxon>Eukaryota</taxon>
        <taxon>Discoba</taxon>
        <taxon>Euglenozoa</taxon>
        <taxon>Kinetoplastea</taxon>
        <taxon>Metakinetoplastina</taxon>
        <taxon>Trypanosomatida</taxon>
        <taxon>Trypanosomatidae</taxon>
        <taxon>Leishmaniinae</taxon>
        <taxon>Leishmania</taxon>
    </lineage>
</organism>
<dbReference type="VEuPathDB" id="TriTrypDB:LDHU3_32.3390"/>
<feature type="region of interest" description="Disordered" evidence="3">
    <location>
        <begin position="615"/>
        <end position="695"/>
    </location>
</feature>
<evidence type="ECO:0000256" key="3">
    <source>
        <dbReference type="SAM" id="MobiDB-lite"/>
    </source>
</evidence>
<sequence length="1253" mass="135365">MNLLHLVQTSYEPGAYIMDGCLCNGSSSLALSLSTQAIRLYDTQAATFLGDIKEHTQPIQDLVATPAQPSMLYSCQRDCGVMVTDLRQARAVHFLCDMCSSGAVSSSIGVTPSAPLLAIAADRDIHLVDTRTWCSVKCLDQLHVDEVSRLRFLDDKILCSAGEDQMINFLSVEEGVIDDDVLLQAVNCGEVVTKMSCFPELGVMTMVGSCENGYVFPHDLEQRETRHGRPSFEMYLVDWCVVSGQLHLVSGVRDNSGDAGPLQVLNWATGQTQVLPKVHKELGRVAIGFGNRLITGGEDGMLAYWKHGDLLPSEIATSVGYSAHRTGCGKVFASSRTHEDAEAHVAAAATSPAANPARSAPGTARRVRPPLLSIALPPIDVDAMSPLMTAPRAEAHASLPSSRASPTPLDADRTSSAGDAAHRRSSWEKMLSADAPQTVPLATSSAITASPRFPVLHLAIHACEDEVAPLQTLYLRLFREAEERAQRQLRVREQRRAAQKPREKERCTPRPHVLSSRCEPTAGQHSASPDAPAPSANGPAQMSSGAAQMRGARSPARASAPMGATVTNSKETEAGHTGEDAACERLYRNATKQAERRERRLQALREAQEADFQANCTFHPSLSQVEEGHRERKPTRRARSHSSGAGGMARARGAEANLGDGRGALPHRAMSSSAAQRTPSRSSRQFSATQEELQAAHPRRLAELWWRTEEETRSSLHTGVPRSKASEPPCTYLEKAKSCRGLIGAGSEHFAHYVKGRQTRSTSTVGPQHCRGALAVSTPRLDSASLSDRPPQSESEPSSAPSGTFGTPQQHTPARSRVFGRLFRDSDERAAVRAFIELMREKWMHTELYKPKAPSNGASAAARTHRDGQQRSSARQRPPGAQCNKDTTAAIALAVGGAAARESPPRHADTNRPFAVGYTVFDALYAEREELQWRREIRHLQVEGDAETCTFHPFVDARSRVLAEERSRRLSEGNGLAAETVRERRTRTAAGAEAKEATCCAQMHFSDPAFSQPQTERNRRRQEELLTALPHKCSGVVAECCFRPARSQATRSMTEGKRSHLQIIDDHKLAQQLIGARMSCPGNNSVTAAAAATTPLSPSAKRTPRARGMWVPTGATTWDAPPASVKDLAQSTIDRAEGYEVLRSVSPPSPQWHAGLCACIGLELAVRAAGSPVKQHRSQCSIPHGGACVYSSRDANGMPGAAAGSGTAGMHRFKAALEDNAGTVHIATAASSTYLRHLESELQTALEDCSKCV</sequence>
<keyword evidence="2" id="KW-0677">Repeat</keyword>
<feature type="compositionally biased region" description="Basic and acidic residues" evidence="3">
    <location>
        <begin position="491"/>
        <end position="508"/>
    </location>
</feature>
<dbReference type="InterPro" id="IPR001680">
    <property type="entry name" value="WD40_rpt"/>
</dbReference>
<feature type="region of interest" description="Disordered" evidence="3">
    <location>
        <begin position="775"/>
        <end position="820"/>
    </location>
</feature>
<dbReference type="InterPro" id="IPR039328">
    <property type="entry name" value="WDR89"/>
</dbReference>
<evidence type="ECO:0000313" key="4">
    <source>
        <dbReference type="EMBL" id="TPP43780.1"/>
    </source>
</evidence>
<feature type="region of interest" description="Disordered" evidence="3">
    <location>
        <begin position="342"/>
        <end position="366"/>
    </location>
</feature>
<feature type="compositionally biased region" description="Polar residues" evidence="3">
    <location>
        <begin position="804"/>
        <end position="813"/>
    </location>
</feature>
<evidence type="ECO:0000313" key="5">
    <source>
        <dbReference type="Proteomes" id="UP000318447"/>
    </source>
</evidence>
<evidence type="ECO:0000256" key="2">
    <source>
        <dbReference type="ARBA" id="ARBA00022737"/>
    </source>
</evidence>
<feature type="compositionally biased region" description="Polar residues" evidence="3">
    <location>
        <begin position="615"/>
        <end position="624"/>
    </location>
</feature>
<feature type="region of interest" description="Disordered" evidence="3">
    <location>
        <begin position="491"/>
        <end position="578"/>
    </location>
</feature>
<dbReference type="Proteomes" id="UP000318447">
    <property type="component" value="Unassembled WGS sequence"/>
</dbReference>
<dbReference type="SMART" id="SM00320">
    <property type="entry name" value="WD40"/>
    <property type="match status" value="3"/>
</dbReference>
<dbReference type="VEuPathDB" id="TriTrypDB:LdCL_320033000"/>
<keyword evidence="1" id="KW-0853">WD repeat</keyword>
<dbReference type="VEuPathDB" id="TriTrypDB:LDHU3_32.3380"/>
<dbReference type="PANTHER" id="PTHR22889:SF0">
    <property type="entry name" value="WD REPEAT-CONTAINING PROTEIN 89"/>
    <property type="match status" value="1"/>
</dbReference>
<protein>
    <submittedName>
        <fullName evidence="4">Uncharacterized protein</fullName>
    </submittedName>
</protein>
<dbReference type="Gene3D" id="2.130.10.10">
    <property type="entry name" value="YVTN repeat-like/Quinoprotein amine dehydrogenase"/>
    <property type="match status" value="1"/>
</dbReference>
<reference evidence="5" key="1">
    <citation type="submission" date="2019-02" db="EMBL/GenBank/DDBJ databases">
        <title>FDA dAtabase for Regulatory Grade micrObial Sequences (FDA-ARGOS): Supporting development and validation of Infectious Disease Dx tests.</title>
        <authorList>
            <person name="Duncan R."/>
            <person name="Fisher C."/>
            <person name="Tallon L."/>
            <person name="Sadzewicz L."/>
            <person name="Sengamalay N."/>
            <person name="Ott S."/>
            <person name="Godinez A."/>
            <person name="Nagaraj S."/>
            <person name="Vavikolanu K."/>
            <person name="Nadendla S."/>
            <person name="Aluvathingal J."/>
            <person name="Sichtig H."/>
        </authorList>
    </citation>
    <scope>NUCLEOTIDE SEQUENCE [LARGE SCALE GENOMIC DNA]</scope>
    <source>
        <strain evidence="5">FDAARGOS_361</strain>
    </source>
</reference>
<feature type="compositionally biased region" description="Low complexity" evidence="3">
    <location>
        <begin position="526"/>
        <end position="540"/>
    </location>
</feature>
<dbReference type="VEuPathDB" id="TriTrypDB:LdBPK_322710.1"/>
<gene>
    <name evidence="4" type="ORF">CGC21_20895</name>
</gene>
<feature type="compositionally biased region" description="Low complexity" evidence="3">
    <location>
        <begin position="549"/>
        <end position="564"/>
    </location>
</feature>
<feature type="region of interest" description="Disordered" evidence="3">
    <location>
        <begin position="849"/>
        <end position="884"/>
    </location>
</feature>
<feature type="compositionally biased region" description="Basic residues" evidence="3">
    <location>
        <begin position="631"/>
        <end position="640"/>
    </location>
</feature>
<dbReference type="SUPFAM" id="SSF50978">
    <property type="entry name" value="WD40 repeat-like"/>
    <property type="match status" value="1"/>
</dbReference>
<dbReference type="EMBL" id="RHLC01000009">
    <property type="protein sequence ID" value="TPP43780.1"/>
    <property type="molecule type" value="Genomic_DNA"/>
</dbReference>
<feature type="compositionally biased region" description="Polar residues" evidence="3">
    <location>
        <begin position="670"/>
        <end position="692"/>
    </location>
</feature>
<comment type="caution">
    <text evidence="4">The sequence shown here is derived from an EMBL/GenBank/DDBJ whole genome shotgun (WGS) entry which is preliminary data.</text>
</comment>
<feature type="compositionally biased region" description="Low complexity" evidence="3">
    <location>
        <begin position="344"/>
        <end position="361"/>
    </location>
</feature>
<dbReference type="InterPro" id="IPR036322">
    <property type="entry name" value="WD40_repeat_dom_sf"/>
</dbReference>
<dbReference type="InterPro" id="IPR015943">
    <property type="entry name" value="WD40/YVTN_repeat-like_dom_sf"/>
</dbReference>
<dbReference type="VEuPathDB" id="TriTrypDB:LdBPK_322720.1"/>
<feature type="compositionally biased region" description="Low complexity" evidence="3">
    <location>
        <begin position="790"/>
        <end position="802"/>
    </location>
</feature>
<accession>A0A504XC26</accession>
<proteinExistence type="predicted"/>
<feature type="region of interest" description="Disordered" evidence="3">
    <location>
        <begin position="394"/>
        <end position="426"/>
    </location>
</feature>
<evidence type="ECO:0000256" key="1">
    <source>
        <dbReference type="ARBA" id="ARBA00022574"/>
    </source>
</evidence>
<name>A0A504XC26_LEIDO</name>